<dbReference type="STRING" id="930990.A0A067M9P2"/>
<accession>A0A067M9P2</accession>
<dbReference type="AlphaFoldDB" id="A0A067M9P2"/>
<reference evidence="8" key="1">
    <citation type="journal article" date="2014" name="Proc. Natl. Acad. Sci. U.S.A.">
        <title>Extensive sampling of basidiomycete genomes demonstrates inadequacy of the white-rot/brown-rot paradigm for wood decay fungi.</title>
        <authorList>
            <person name="Riley R."/>
            <person name="Salamov A.A."/>
            <person name="Brown D.W."/>
            <person name="Nagy L.G."/>
            <person name="Floudas D."/>
            <person name="Held B.W."/>
            <person name="Levasseur A."/>
            <person name="Lombard V."/>
            <person name="Morin E."/>
            <person name="Otillar R."/>
            <person name="Lindquist E.A."/>
            <person name="Sun H."/>
            <person name="LaButti K.M."/>
            <person name="Schmutz J."/>
            <person name="Jabbour D."/>
            <person name="Luo H."/>
            <person name="Baker S.E."/>
            <person name="Pisabarro A.G."/>
            <person name="Walton J.D."/>
            <person name="Blanchette R.A."/>
            <person name="Henrissat B."/>
            <person name="Martin F."/>
            <person name="Cullen D."/>
            <person name="Hibbett D.S."/>
            <person name="Grigoriev I.V."/>
        </authorList>
    </citation>
    <scope>NUCLEOTIDE SEQUENCE [LARGE SCALE GENOMIC DNA]</scope>
    <source>
        <strain evidence="8">FD-172 SS1</strain>
    </source>
</reference>
<dbReference type="GO" id="GO:0008270">
    <property type="term" value="F:zinc ion binding"/>
    <property type="evidence" value="ECO:0007669"/>
    <property type="project" value="UniProtKB-KW"/>
</dbReference>
<keyword evidence="8" id="KW-1185">Reference proteome</keyword>
<sequence length="512" mass="58639">MLLCAFVSAGWAWQGAQNPEVVAPLRRYIPGASIPTRFRLLGTILDKEVKRVEDAITKRMKGSYTTTQSDGWKNIQHTHLLVFMVTGNSKVRVTHLANVSAQRKNALGLYELMKDELECNASELGLINIGFVSDTSGKCRSTRLMLHAEFPQYLVANCYAHQIQLVVGDYMKRNPAIRSYIEQAVEIVKWFNTHSYALRMFMEEQKTLTKHPLKLITPFIIRWTTHCLAITRLLHLHTPLQTLAMKHHDELVDSVGMKTKSVSKAKRIMNYISDQSLWEHLREIKSHLQPLAVAAHVTQAADTRADHVLLMFGKLFKRWAKADQDIFIAAVYLNPFVKSTLFSHSMSPIIIHSIVWTLYTRVFQKNKNEIPPKLGKRLMQYHNRTGPFSSVYWGPEQLKEMYGQVKRFYRSVAVWNLQDTQQPLARVAILILSFICNSAGCERLFSVMGDIQTKKQNRLNPEKTCKTATVKLDILREHAISGHAPARKKRRIVRLELAGPWKALGNLICWIS</sequence>
<evidence type="ECO:0000256" key="1">
    <source>
        <dbReference type="ARBA" id="ARBA00004123"/>
    </source>
</evidence>
<proteinExistence type="predicted"/>
<dbReference type="InParanoid" id="A0A067M9P2"/>
<evidence type="ECO:0000256" key="4">
    <source>
        <dbReference type="ARBA" id="ARBA00022833"/>
    </source>
</evidence>
<comment type="subcellular location">
    <subcellularLocation>
        <location evidence="1">Nucleus</location>
    </subcellularLocation>
</comment>
<evidence type="ECO:0000256" key="3">
    <source>
        <dbReference type="ARBA" id="ARBA00022771"/>
    </source>
</evidence>
<dbReference type="GO" id="GO:0005634">
    <property type="term" value="C:nucleus"/>
    <property type="evidence" value="ECO:0007669"/>
    <property type="project" value="UniProtKB-SubCell"/>
</dbReference>
<protein>
    <recommendedName>
        <fullName evidence="6">DUF659 domain-containing protein</fullName>
    </recommendedName>
</protein>
<dbReference type="SUPFAM" id="SSF53098">
    <property type="entry name" value="Ribonuclease H-like"/>
    <property type="match status" value="1"/>
</dbReference>
<evidence type="ECO:0000256" key="2">
    <source>
        <dbReference type="ARBA" id="ARBA00022723"/>
    </source>
</evidence>
<name>A0A067M9P2_BOTB1</name>
<keyword evidence="5" id="KW-0539">Nucleus</keyword>
<dbReference type="Pfam" id="PF04937">
    <property type="entry name" value="DUF659"/>
    <property type="match status" value="1"/>
</dbReference>
<keyword evidence="3" id="KW-0863">Zinc-finger</keyword>
<dbReference type="OrthoDB" id="2423954at2759"/>
<feature type="domain" description="DUF659" evidence="6">
    <location>
        <begin position="35"/>
        <end position="187"/>
    </location>
</feature>
<dbReference type="HOGENOM" id="CLU_007316_2_1_1"/>
<dbReference type="InterPro" id="IPR007021">
    <property type="entry name" value="DUF659"/>
</dbReference>
<dbReference type="PANTHER" id="PTHR46481:SF10">
    <property type="entry name" value="ZINC FINGER BED DOMAIN-CONTAINING PROTEIN 39"/>
    <property type="match status" value="1"/>
</dbReference>
<evidence type="ECO:0000256" key="5">
    <source>
        <dbReference type="ARBA" id="ARBA00023242"/>
    </source>
</evidence>
<evidence type="ECO:0000259" key="6">
    <source>
        <dbReference type="Pfam" id="PF04937"/>
    </source>
</evidence>
<keyword evidence="2" id="KW-0479">Metal-binding</keyword>
<organism evidence="7 8">
    <name type="scientific">Botryobasidium botryosum (strain FD-172 SS1)</name>
    <dbReference type="NCBI Taxonomy" id="930990"/>
    <lineage>
        <taxon>Eukaryota</taxon>
        <taxon>Fungi</taxon>
        <taxon>Dikarya</taxon>
        <taxon>Basidiomycota</taxon>
        <taxon>Agaricomycotina</taxon>
        <taxon>Agaricomycetes</taxon>
        <taxon>Cantharellales</taxon>
        <taxon>Botryobasidiaceae</taxon>
        <taxon>Botryobasidium</taxon>
    </lineage>
</organism>
<dbReference type="Proteomes" id="UP000027195">
    <property type="component" value="Unassembled WGS sequence"/>
</dbReference>
<dbReference type="InterPro" id="IPR012337">
    <property type="entry name" value="RNaseH-like_sf"/>
</dbReference>
<evidence type="ECO:0000313" key="8">
    <source>
        <dbReference type="Proteomes" id="UP000027195"/>
    </source>
</evidence>
<gene>
    <name evidence="7" type="ORF">BOTBODRAFT_118313</name>
</gene>
<keyword evidence="4" id="KW-0862">Zinc</keyword>
<dbReference type="PANTHER" id="PTHR46481">
    <property type="entry name" value="ZINC FINGER BED DOMAIN-CONTAINING PROTEIN 4"/>
    <property type="match status" value="1"/>
</dbReference>
<evidence type="ECO:0000313" key="7">
    <source>
        <dbReference type="EMBL" id="KDQ08587.1"/>
    </source>
</evidence>
<dbReference type="EMBL" id="KL198088">
    <property type="protein sequence ID" value="KDQ08587.1"/>
    <property type="molecule type" value="Genomic_DNA"/>
</dbReference>
<dbReference type="InterPro" id="IPR052035">
    <property type="entry name" value="ZnF_BED_domain_contain"/>
</dbReference>